<dbReference type="EMBL" id="CYHA01000002">
    <property type="protein sequence ID" value="CUA82418.1"/>
    <property type="molecule type" value="Genomic_DNA"/>
</dbReference>
<evidence type="ECO:0008006" key="3">
    <source>
        <dbReference type="Google" id="ProtNLM"/>
    </source>
</evidence>
<dbReference type="STRING" id="375574.GCA_001418035_01058"/>
<keyword evidence="2" id="KW-1185">Reference proteome</keyword>
<dbReference type="AlphaFoldDB" id="A0A0K6GUZ5"/>
<dbReference type="Proteomes" id="UP000243535">
    <property type="component" value="Unassembled WGS sequence"/>
</dbReference>
<evidence type="ECO:0000313" key="1">
    <source>
        <dbReference type="EMBL" id="CUA82418.1"/>
    </source>
</evidence>
<gene>
    <name evidence="1" type="ORF">Ga0061063_1265</name>
</gene>
<protein>
    <recommendedName>
        <fullName evidence="3">Helicase/UvrB N-terminal domain-containing protein</fullName>
    </recommendedName>
</protein>
<reference evidence="2" key="1">
    <citation type="submission" date="2015-08" db="EMBL/GenBank/DDBJ databases">
        <authorList>
            <person name="Varghese N."/>
        </authorList>
    </citation>
    <scope>NUCLEOTIDE SEQUENCE [LARGE SCALE GENOMIC DNA]</scope>
    <source>
        <strain evidence="2">DSM 17901</strain>
    </source>
</reference>
<accession>A0A0K6GUZ5</accession>
<dbReference type="OrthoDB" id="9179814at2"/>
<proteinExistence type="predicted"/>
<organism evidence="1 2">
    <name type="scientific">Gulbenkiania indica</name>
    <dbReference type="NCBI Taxonomy" id="375574"/>
    <lineage>
        <taxon>Bacteria</taxon>
        <taxon>Pseudomonadati</taxon>
        <taxon>Pseudomonadota</taxon>
        <taxon>Betaproteobacteria</taxon>
        <taxon>Neisseriales</taxon>
        <taxon>Chromobacteriaceae</taxon>
        <taxon>Gulbenkiania</taxon>
    </lineage>
</organism>
<dbReference type="RefSeq" id="WP_055433619.1">
    <property type="nucleotide sequence ID" value="NZ_CYHA01000002.1"/>
</dbReference>
<sequence length="617" mass="69472">MTERLSSGQAEQLTSTAYDILISHLEQNGNRLSALHRQALQAMLAEMTGYATGAISGRRAFSLGTGCGKTSAIIAWITALHRLGYHWVSVSVSASKVEALCDLKRQLMLLEVPERLIGIKHSVRDASLPSTDDDDRLYQLVTHARVRGGNDKPLFVEHRGQTRALMIYDESLIRSDSEVISERSLRMETAALKEHVRGRDIETLHTPLFSFLDGAIATIREALDQYKGNATTSPVITIDAPEWVDLDGFRSLLGRGHQWETIQRFLDVVGSPLRLLLAKQDEGLVWYQISVPPELSNILILDASYPIRELVKMDSSILDSSPAYIREVKRFDRVTVYQMKHPSGRQTTSDNFGKRWLRDRTMSREITQVVERVPQDKSILIFTFKPRANEIDIPSVILRDLEDAGIDTKARTPEGNARINILTWGDETSLNQFSHCEIVILAGLLHLPHLTIASRIIGQQDSYEVSTSNKQVEEVLDSEIAHSVYQAISRGACRVVESGQAKAMEVYLFHSKANLQAILQSIMPGLKWHVWVPSFAAEDTKLSEIDIKAMEIKAYLDKQPEDRVKVPTKEIREALSLDTQIDKLRKLYDRAIQKVCCSGLWQRQGQSLVRMGYLFGC</sequence>
<evidence type="ECO:0000313" key="2">
    <source>
        <dbReference type="Proteomes" id="UP000243535"/>
    </source>
</evidence>
<name>A0A0K6GUZ5_9NEIS</name>